<gene>
    <name evidence="2" type="ORF">Tci_576149</name>
</gene>
<comment type="caution">
    <text evidence="2">The sequence shown here is derived from an EMBL/GenBank/DDBJ whole genome shotgun (WGS) entry which is preliminary data.</text>
</comment>
<keyword evidence="1" id="KW-0732">Signal</keyword>
<evidence type="ECO:0000313" key="2">
    <source>
        <dbReference type="EMBL" id="GFA04177.1"/>
    </source>
</evidence>
<feature type="chain" id="PRO_5025674147" evidence="1">
    <location>
        <begin position="29"/>
        <end position="139"/>
    </location>
</feature>
<organism evidence="2">
    <name type="scientific">Tanacetum cinerariifolium</name>
    <name type="common">Dalmatian daisy</name>
    <name type="synonym">Chrysanthemum cinerariifolium</name>
    <dbReference type="NCBI Taxonomy" id="118510"/>
    <lineage>
        <taxon>Eukaryota</taxon>
        <taxon>Viridiplantae</taxon>
        <taxon>Streptophyta</taxon>
        <taxon>Embryophyta</taxon>
        <taxon>Tracheophyta</taxon>
        <taxon>Spermatophyta</taxon>
        <taxon>Magnoliopsida</taxon>
        <taxon>eudicotyledons</taxon>
        <taxon>Gunneridae</taxon>
        <taxon>Pentapetalae</taxon>
        <taxon>asterids</taxon>
        <taxon>campanulids</taxon>
        <taxon>Asterales</taxon>
        <taxon>Asteraceae</taxon>
        <taxon>Asteroideae</taxon>
        <taxon>Anthemideae</taxon>
        <taxon>Anthemidinae</taxon>
        <taxon>Tanacetum</taxon>
    </lineage>
</organism>
<dbReference type="PANTHER" id="PTHR35465:SF1">
    <property type="entry name" value="PHOSPHATIDYLINOSITOL-GLYCAN BIOSYNTHESIS CLASS X PROTEIN"/>
    <property type="match status" value="1"/>
</dbReference>
<dbReference type="EMBL" id="BKCJ010360005">
    <property type="protein sequence ID" value="GFA04177.1"/>
    <property type="molecule type" value="Genomic_DNA"/>
</dbReference>
<feature type="non-terminal residue" evidence="2">
    <location>
        <position position="139"/>
    </location>
</feature>
<protein>
    <submittedName>
        <fullName evidence="2">Caveolin-1 protein</fullName>
    </submittedName>
</protein>
<accession>A0A699J1J2</accession>
<name>A0A699J1J2_TANCI</name>
<sequence>MLMCRLPSHTSCWFLLCFVTLQLPDICCKPHQGDLLYVGKELVKETMPLQSGSRLYHLHGLRQSTWYEVKISYPASVRDLDLPVKRQRKLLNTEKLIFKNDDAEFENRKSGTCVVLTVEPEGVVAIPNAKEREMVVYNI</sequence>
<evidence type="ECO:0000256" key="1">
    <source>
        <dbReference type="SAM" id="SignalP"/>
    </source>
</evidence>
<dbReference type="AlphaFoldDB" id="A0A699J1J2"/>
<reference evidence="2" key="1">
    <citation type="journal article" date="2019" name="Sci. Rep.">
        <title>Draft genome of Tanacetum cinerariifolium, the natural source of mosquito coil.</title>
        <authorList>
            <person name="Yamashiro T."/>
            <person name="Shiraishi A."/>
            <person name="Satake H."/>
            <person name="Nakayama K."/>
        </authorList>
    </citation>
    <scope>NUCLEOTIDE SEQUENCE</scope>
</reference>
<dbReference type="PANTHER" id="PTHR35465">
    <property type="entry name" value="CAVEOLIN-1 PROTEIN"/>
    <property type="match status" value="1"/>
</dbReference>
<proteinExistence type="predicted"/>
<feature type="signal peptide" evidence="1">
    <location>
        <begin position="1"/>
        <end position="28"/>
    </location>
</feature>